<dbReference type="PROSITE" id="PS51257">
    <property type="entry name" value="PROKAR_LIPOPROTEIN"/>
    <property type="match status" value="1"/>
</dbReference>
<dbReference type="Gene3D" id="1.10.3780.10">
    <property type="entry name" value="SusD-like"/>
    <property type="match status" value="1"/>
</dbReference>
<evidence type="ECO:0000256" key="3">
    <source>
        <dbReference type="ARBA" id="ARBA00022729"/>
    </source>
</evidence>
<dbReference type="SUPFAM" id="SSF48452">
    <property type="entry name" value="TPR-like"/>
    <property type="match status" value="1"/>
</dbReference>
<evidence type="ECO:0000259" key="6">
    <source>
        <dbReference type="Pfam" id="PF07980"/>
    </source>
</evidence>
<dbReference type="GO" id="GO:0009279">
    <property type="term" value="C:cell outer membrane"/>
    <property type="evidence" value="ECO:0007669"/>
    <property type="project" value="UniProtKB-SubCell"/>
</dbReference>
<dbReference type="AlphaFoldDB" id="A0A1S1YYC4"/>
<comment type="caution">
    <text evidence="7">The sequence shown here is derived from an EMBL/GenBank/DDBJ whole genome shotgun (WGS) entry which is preliminary data.</text>
</comment>
<evidence type="ECO:0000256" key="1">
    <source>
        <dbReference type="ARBA" id="ARBA00004442"/>
    </source>
</evidence>
<keyword evidence="5" id="KW-0998">Cell outer membrane</keyword>
<gene>
    <name evidence="7" type="ORF">NH26_06345</name>
</gene>
<dbReference type="Pfam" id="PF07980">
    <property type="entry name" value="SusD_RagB"/>
    <property type="match status" value="1"/>
</dbReference>
<evidence type="ECO:0000256" key="2">
    <source>
        <dbReference type="ARBA" id="ARBA00006275"/>
    </source>
</evidence>
<dbReference type="EMBL" id="JRYR02000001">
    <property type="protein sequence ID" value="OHX65998.1"/>
    <property type="molecule type" value="Genomic_DNA"/>
</dbReference>
<keyword evidence="8" id="KW-1185">Reference proteome</keyword>
<proteinExistence type="inferred from homology"/>
<dbReference type="InterPro" id="IPR012944">
    <property type="entry name" value="SusD_RagB_dom"/>
</dbReference>
<dbReference type="RefSeq" id="WP_044218856.1">
    <property type="nucleotide sequence ID" value="NZ_JRYR02000001.1"/>
</dbReference>
<evidence type="ECO:0000256" key="5">
    <source>
        <dbReference type="ARBA" id="ARBA00023237"/>
    </source>
</evidence>
<dbReference type="Gene3D" id="1.25.40.390">
    <property type="match status" value="1"/>
</dbReference>
<evidence type="ECO:0000313" key="8">
    <source>
        <dbReference type="Proteomes" id="UP000179797"/>
    </source>
</evidence>
<organism evidence="7 8">
    <name type="scientific">Flammeovirga pacifica</name>
    <dbReference type="NCBI Taxonomy" id="915059"/>
    <lineage>
        <taxon>Bacteria</taxon>
        <taxon>Pseudomonadati</taxon>
        <taxon>Bacteroidota</taxon>
        <taxon>Cytophagia</taxon>
        <taxon>Cytophagales</taxon>
        <taxon>Flammeovirgaceae</taxon>
        <taxon>Flammeovirga</taxon>
    </lineage>
</organism>
<dbReference type="Gene3D" id="1.25.40.10">
    <property type="entry name" value="Tetratricopeptide repeat domain"/>
    <property type="match status" value="1"/>
</dbReference>
<dbReference type="Proteomes" id="UP000179797">
    <property type="component" value="Unassembled WGS sequence"/>
</dbReference>
<evidence type="ECO:0000313" key="7">
    <source>
        <dbReference type="EMBL" id="OHX65998.1"/>
    </source>
</evidence>
<dbReference type="InterPro" id="IPR011990">
    <property type="entry name" value="TPR-like_helical_dom_sf"/>
</dbReference>
<dbReference type="OrthoDB" id="9783641at2"/>
<comment type="subcellular location">
    <subcellularLocation>
        <location evidence="1">Cell outer membrane</location>
    </subcellularLocation>
</comment>
<evidence type="ECO:0000256" key="4">
    <source>
        <dbReference type="ARBA" id="ARBA00023136"/>
    </source>
</evidence>
<reference evidence="7 8" key="1">
    <citation type="journal article" date="2012" name="Int. J. Syst. Evol. Microbiol.">
        <title>Flammeovirga pacifica sp. nov., isolated from deep-sea sediment.</title>
        <authorList>
            <person name="Xu H."/>
            <person name="Fu Y."/>
            <person name="Yang N."/>
            <person name="Ding Z."/>
            <person name="Lai Q."/>
            <person name="Zeng R."/>
        </authorList>
    </citation>
    <scope>NUCLEOTIDE SEQUENCE [LARGE SCALE GENOMIC DNA]</scope>
    <source>
        <strain evidence="8">DSM 24597 / LMG 26175 / WPAGA1</strain>
    </source>
</reference>
<dbReference type="STRING" id="915059.NH26_06345"/>
<comment type="similarity">
    <text evidence="2">Belongs to the SusD family.</text>
</comment>
<keyword evidence="4" id="KW-0472">Membrane</keyword>
<name>A0A1S1YYC4_FLAPC</name>
<protein>
    <recommendedName>
        <fullName evidence="6">RagB/SusD domain-containing protein</fullName>
    </recommendedName>
</protein>
<keyword evidence="3" id="KW-0732">Signal</keyword>
<sequence length="537" mass="60606">MKFNSFKKYIAAVTVLATTTFTSCLHQLDTIPVDPNVDTKDRVYQSVEDYNKGLAKLYAGYAVTGQQGPDGNGDLGGIDEGASQYLRRYWEAQELPTDEALNCWGDPGQPDMSTMTWSATNTLNEALYYRVIYQISIANQFIRDCNASSFDLNSQIAEARFLRAYSYWHALDLYGNGVPKVTEENAVGSDLPSPWGAKHNGNELFNYIVTELESIIDENSEQKLVKTNESMFGQANVGVAYMLLTKMYLNAPVYLDQALVPSDYLDKAETYVEQVLNRYSLSENSKNKESAYQSLFLMDNYEEFNEVIFSINYFGNQTRTWGGMTYLINAATGGGMDRDYMGAPGWGGNRSLVSLDKYFENVSDDRALFFYGDGHTREVSNFYEFSEGVPVTKFRNVDSNGNPGDATFAEVNFPVFRVADAMLMQAEIKVRKYGAHDRGVFAKLWARANRQGQTPEMNLKNILAERARELYWEGHRRQDLRRFNSFTKSENVEAWPFKGTNTSTPNGINNVDSKYELYPIPASEIGANPNLNQNPGY</sequence>
<feature type="domain" description="RagB/SusD" evidence="6">
    <location>
        <begin position="383"/>
        <end position="537"/>
    </location>
</feature>
<accession>A0A1S1YYC4</accession>